<dbReference type="Proteomes" id="UP000183832">
    <property type="component" value="Unassembled WGS sequence"/>
</dbReference>
<organism evidence="2 3">
    <name type="scientific">Clunio marinus</name>
    <dbReference type="NCBI Taxonomy" id="568069"/>
    <lineage>
        <taxon>Eukaryota</taxon>
        <taxon>Metazoa</taxon>
        <taxon>Ecdysozoa</taxon>
        <taxon>Arthropoda</taxon>
        <taxon>Hexapoda</taxon>
        <taxon>Insecta</taxon>
        <taxon>Pterygota</taxon>
        <taxon>Neoptera</taxon>
        <taxon>Endopterygota</taxon>
        <taxon>Diptera</taxon>
        <taxon>Nematocera</taxon>
        <taxon>Chironomoidea</taxon>
        <taxon>Chironomidae</taxon>
        <taxon>Clunio</taxon>
    </lineage>
</organism>
<evidence type="ECO:0000313" key="3">
    <source>
        <dbReference type="Proteomes" id="UP000183832"/>
    </source>
</evidence>
<proteinExistence type="predicted"/>
<dbReference type="AlphaFoldDB" id="A0A1J1I897"/>
<accession>A0A1J1I897</accession>
<keyword evidence="3" id="KW-1185">Reference proteome</keyword>
<feature type="compositionally biased region" description="Basic and acidic residues" evidence="1">
    <location>
        <begin position="72"/>
        <end position="84"/>
    </location>
</feature>
<gene>
    <name evidence="2" type="ORF">CLUMA_CG010108</name>
</gene>
<name>A0A1J1I897_9DIPT</name>
<evidence type="ECO:0000313" key="2">
    <source>
        <dbReference type="EMBL" id="CRK96511.1"/>
    </source>
</evidence>
<dbReference type="EMBL" id="CVRI01000044">
    <property type="protein sequence ID" value="CRK96511.1"/>
    <property type="molecule type" value="Genomic_DNA"/>
</dbReference>
<protein>
    <submittedName>
        <fullName evidence="2">CLUMA_CG010108, isoform A</fullName>
    </submittedName>
</protein>
<reference evidence="2 3" key="1">
    <citation type="submission" date="2015-04" db="EMBL/GenBank/DDBJ databases">
        <authorList>
            <person name="Syromyatnikov M.Y."/>
            <person name="Popov V.N."/>
        </authorList>
    </citation>
    <scope>NUCLEOTIDE SEQUENCE [LARGE SCALE GENOMIC DNA]</scope>
</reference>
<feature type="region of interest" description="Disordered" evidence="1">
    <location>
        <begin position="71"/>
        <end position="94"/>
    </location>
</feature>
<sequence length="94" mass="10917">MHIYWSHSSPQMISESKFNEDKLKEAQKKKLRVIQCLRQNTIVLTLCKSSSLNLFLILSDKQSNDEPLVQIKPRDMPANPDKHLLHGKISTQKF</sequence>
<evidence type="ECO:0000256" key="1">
    <source>
        <dbReference type="SAM" id="MobiDB-lite"/>
    </source>
</evidence>